<dbReference type="InterPro" id="IPR001083">
    <property type="entry name" value="Cu_fist_DNA-bd_dom"/>
</dbReference>
<evidence type="ECO:0000256" key="4">
    <source>
        <dbReference type="ARBA" id="ARBA00022630"/>
    </source>
</evidence>
<keyword evidence="8" id="KW-0520">NAD</keyword>
<evidence type="ECO:0000256" key="10">
    <source>
        <dbReference type="ARBA" id="ARBA00023244"/>
    </source>
</evidence>
<dbReference type="Pfam" id="PF01494">
    <property type="entry name" value="FAD_binding_3"/>
    <property type="match status" value="1"/>
</dbReference>
<dbReference type="InterPro" id="IPR028281">
    <property type="entry name" value="Sirohaem_synthase_central"/>
</dbReference>
<dbReference type="GO" id="GO:0006351">
    <property type="term" value="P:DNA-templated transcription"/>
    <property type="evidence" value="ECO:0007669"/>
    <property type="project" value="InterPro"/>
</dbReference>
<dbReference type="PRINTS" id="PR00420">
    <property type="entry name" value="RNGMNOXGNASE"/>
</dbReference>
<dbReference type="InterPro" id="IPR007219">
    <property type="entry name" value="XnlR_reg_dom"/>
</dbReference>
<feature type="domain" description="Zn(2)-C6 fungal-type" evidence="13">
    <location>
        <begin position="737"/>
        <end position="768"/>
    </location>
</feature>
<dbReference type="PROSITE" id="PS00463">
    <property type="entry name" value="ZN2_CY6_FUNGAL_1"/>
    <property type="match status" value="1"/>
</dbReference>
<accession>A0A2K0U9Q8</accession>
<evidence type="ECO:0000313" key="15">
    <source>
        <dbReference type="EMBL" id="PNP54521.1"/>
    </source>
</evidence>
<dbReference type="GO" id="GO:0005634">
    <property type="term" value="C:nucleus"/>
    <property type="evidence" value="ECO:0007669"/>
    <property type="project" value="UniProtKB-SubCell"/>
</dbReference>
<dbReference type="Pfam" id="PF14823">
    <property type="entry name" value="Sirohm_synth_C"/>
    <property type="match status" value="1"/>
</dbReference>
<evidence type="ECO:0000256" key="5">
    <source>
        <dbReference type="ARBA" id="ARBA00022723"/>
    </source>
</evidence>
<evidence type="ECO:0000256" key="2">
    <source>
        <dbReference type="ARBA" id="ARBA00005010"/>
    </source>
</evidence>
<dbReference type="CDD" id="cd12148">
    <property type="entry name" value="fungal_TF_MHR"/>
    <property type="match status" value="1"/>
</dbReference>
<dbReference type="GO" id="GO:0019354">
    <property type="term" value="P:siroheme biosynthetic process"/>
    <property type="evidence" value="ECO:0007669"/>
    <property type="project" value="UniProtKB-UniPathway"/>
</dbReference>
<dbReference type="InterPro" id="IPR036864">
    <property type="entry name" value="Zn2-C6_fun-type_DNA-bd_sf"/>
</dbReference>
<dbReference type="EMBL" id="MTYI01000059">
    <property type="protein sequence ID" value="PNP54521.1"/>
    <property type="molecule type" value="Genomic_DNA"/>
</dbReference>
<dbReference type="SUPFAM" id="SSF57701">
    <property type="entry name" value="Zn2/Cys6 DNA-binding domain"/>
    <property type="match status" value="1"/>
</dbReference>
<evidence type="ECO:0000259" key="13">
    <source>
        <dbReference type="PROSITE" id="PS50048"/>
    </source>
</evidence>
<dbReference type="UniPathway" id="UPA00262">
    <property type="reaction ID" value="UER00222"/>
</dbReference>
<dbReference type="PROSITE" id="PS50048">
    <property type="entry name" value="ZN2_CY6_FUNGAL_2"/>
    <property type="match status" value="1"/>
</dbReference>
<dbReference type="NCBIfam" id="TIGR01470">
    <property type="entry name" value="cysG_Nterm"/>
    <property type="match status" value="1"/>
</dbReference>
<keyword evidence="9" id="KW-0539">Nucleus</keyword>
<reference evidence="15 16" key="1">
    <citation type="submission" date="2017-02" db="EMBL/GenBank/DDBJ databases">
        <title>Genomes of Trichoderma spp. with biocontrol activity.</title>
        <authorList>
            <person name="Gardiner D."/>
            <person name="Kazan K."/>
            <person name="Vos C."/>
            <person name="Harvey P."/>
        </authorList>
    </citation>
    <scope>NUCLEOTIDE SEQUENCE [LARGE SCALE GENOMIC DNA]</scope>
    <source>
        <strain evidence="15 16">Tr1</strain>
    </source>
</reference>
<dbReference type="Pfam" id="PF00172">
    <property type="entry name" value="Zn_clus"/>
    <property type="match status" value="1"/>
</dbReference>
<evidence type="ECO:0000256" key="8">
    <source>
        <dbReference type="ARBA" id="ARBA00023027"/>
    </source>
</evidence>
<comment type="pathway">
    <text evidence="2">Porphyrin-containing compound metabolism; siroheme biosynthesis; sirohydrochlorin from precorrin-2: step 1/1.</text>
</comment>
<keyword evidence="10" id="KW-0627">Porphyrin biosynthesis</keyword>
<name>A0A2K0U9Q8_TRIHA</name>
<dbReference type="Pfam" id="PF13241">
    <property type="entry name" value="NAD_binding_7"/>
    <property type="match status" value="1"/>
</dbReference>
<evidence type="ECO:0000256" key="9">
    <source>
        <dbReference type="ARBA" id="ARBA00023242"/>
    </source>
</evidence>
<dbReference type="GO" id="GO:0043115">
    <property type="term" value="F:precorrin-2 dehydrogenase activity"/>
    <property type="evidence" value="ECO:0007669"/>
    <property type="project" value="UniProtKB-EC"/>
</dbReference>
<dbReference type="Gene3D" id="3.50.50.60">
    <property type="entry name" value="FAD/NAD(P)-binding domain"/>
    <property type="match status" value="1"/>
</dbReference>
<protein>
    <recommendedName>
        <fullName evidence="3">precorrin-2 dehydrogenase</fullName>
        <ecNumber evidence="3">1.3.1.76</ecNumber>
    </recommendedName>
</protein>
<comment type="subcellular location">
    <subcellularLocation>
        <location evidence="1">Nucleus</location>
    </subcellularLocation>
</comment>
<dbReference type="InterPro" id="IPR036291">
    <property type="entry name" value="NAD(P)-bd_dom_sf"/>
</dbReference>
<evidence type="ECO:0000256" key="1">
    <source>
        <dbReference type="ARBA" id="ARBA00004123"/>
    </source>
</evidence>
<dbReference type="SMART" id="SM00906">
    <property type="entry name" value="Fungal_trans"/>
    <property type="match status" value="1"/>
</dbReference>
<dbReference type="InterPro" id="IPR002938">
    <property type="entry name" value="FAD-bd"/>
</dbReference>
<keyword evidence="5" id="KW-0479">Metal-binding</keyword>
<dbReference type="Proteomes" id="UP000236290">
    <property type="component" value="Unassembled WGS sequence"/>
</dbReference>
<dbReference type="SUPFAM" id="SSF75615">
    <property type="entry name" value="Siroheme synthase middle domains-like"/>
    <property type="match status" value="1"/>
</dbReference>
<keyword evidence="4" id="KW-0285">Flavoprotein</keyword>
<dbReference type="GO" id="GO:0000981">
    <property type="term" value="F:DNA-binding transcription factor activity, RNA polymerase II-specific"/>
    <property type="evidence" value="ECO:0007669"/>
    <property type="project" value="InterPro"/>
</dbReference>
<dbReference type="GO" id="GO:0003677">
    <property type="term" value="F:DNA binding"/>
    <property type="evidence" value="ECO:0007669"/>
    <property type="project" value="InterPro"/>
</dbReference>
<keyword evidence="6" id="KW-0274">FAD</keyword>
<organism evidence="15 16">
    <name type="scientific">Trichoderma harzianum</name>
    <name type="common">Hypocrea lixii</name>
    <dbReference type="NCBI Taxonomy" id="5544"/>
    <lineage>
        <taxon>Eukaryota</taxon>
        <taxon>Fungi</taxon>
        <taxon>Dikarya</taxon>
        <taxon>Ascomycota</taxon>
        <taxon>Pezizomycotina</taxon>
        <taxon>Sordariomycetes</taxon>
        <taxon>Hypocreomycetidae</taxon>
        <taxon>Hypocreales</taxon>
        <taxon>Hypocreaceae</taxon>
        <taxon>Trichoderma</taxon>
    </lineage>
</organism>
<keyword evidence="7" id="KW-0560">Oxidoreductase</keyword>
<dbReference type="Pfam" id="PF14824">
    <property type="entry name" value="Sirohm_synth_M"/>
    <property type="match status" value="1"/>
</dbReference>
<dbReference type="Gene3D" id="4.10.240.10">
    <property type="entry name" value="Zn(2)-C6 fungal-type DNA-binding domain"/>
    <property type="match status" value="1"/>
</dbReference>
<evidence type="ECO:0000256" key="12">
    <source>
        <dbReference type="SAM" id="MobiDB-lite"/>
    </source>
</evidence>
<dbReference type="InterPro" id="IPR006367">
    <property type="entry name" value="Sirohaem_synthase_N"/>
</dbReference>
<evidence type="ECO:0000313" key="16">
    <source>
        <dbReference type="Proteomes" id="UP000236290"/>
    </source>
</evidence>
<dbReference type="InterPro" id="IPR036188">
    <property type="entry name" value="FAD/NAD-bd_sf"/>
</dbReference>
<feature type="compositionally biased region" description="Polar residues" evidence="12">
    <location>
        <begin position="1358"/>
        <end position="1375"/>
    </location>
</feature>
<evidence type="ECO:0000256" key="3">
    <source>
        <dbReference type="ARBA" id="ARBA00012400"/>
    </source>
</evidence>
<dbReference type="Gene3D" id="3.30.160.110">
    <property type="entry name" value="Siroheme synthase, domain 2"/>
    <property type="match status" value="1"/>
</dbReference>
<dbReference type="Gene3D" id="1.10.3280.10">
    <property type="entry name" value="Siroheme synthase, domain 3"/>
    <property type="match status" value="1"/>
</dbReference>
<dbReference type="OrthoDB" id="410267at2759"/>
<dbReference type="InterPro" id="IPR050613">
    <property type="entry name" value="Sec_Metabolite_Reg"/>
</dbReference>
<dbReference type="PANTHER" id="PTHR31001">
    <property type="entry name" value="UNCHARACTERIZED TRANSCRIPTIONAL REGULATORY PROTEIN"/>
    <property type="match status" value="1"/>
</dbReference>
<dbReference type="EC" id="1.3.1.76" evidence="3"/>
<dbReference type="SUPFAM" id="SSF51735">
    <property type="entry name" value="NAD(P)-binding Rossmann-fold domains"/>
    <property type="match status" value="1"/>
</dbReference>
<comment type="catalytic activity">
    <reaction evidence="11">
        <text>precorrin-2 + NAD(+) = sirohydrochlorin + NADH + 2 H(+)</text>
        <dbReference type="Rhea" id="RHEA:15613"/>
        <dbReference type="ChEBI" id="CHEBI:15378"/>
        <dbReference type="ChEBI" id="CHEBI:57540"/>
        <dbReference type="ChEBI" id="CHEBI:57945"/>
        <dbReference type="ChEBI" id="CHEBI:58351"/>
        <dbReference type="ChEBI" id="CHEBI:58827"/>
        <dbReference type="EC" id="1.3.1.76"/>
    </reaction>
</comment>
<evidence type="ECO:0000256" key="7">
    <source>
        <dbReference type="ARBA" id="ARBA00023002"/>
    </source>
</evidence>
<feature type="region of interest" description="Disordered" evidence="12">
    <location>
        <begin position="1353"/>
        <end position="1375"/>
    </location>
</feature>
<dbReference type="Gene3D" id="3.40.50.720">
    <property type="entry name" value="NAD(P)-binding Rossmann-like Domain"/>
    <property type="match status" value="1"/>
</dbReference>
<evidence type="ECO:0000256" key="6">
    <source>
        <dbReference type="ARBA" id="ARBA00022827"/>
    </source>
</evidence>
<dbReference type="PANTHER" id="PTHR31001:SF89">
    <property type="entry name" value="ZN(2)-C6 FUNGAL-TYPE DOMAIN-CONTAINING PROTEIN"/>
    <property type="match status" value="1"/>
</dbReference>
<dbReference type="GO" id="GO:0008270">
    <property type="term" value="F:zinc ion binding"/>
    <property type="evidence" value="ECO:0007669"/>
    <property type="project" value="InterPro"/>
</dbReference>
<feature type="region of interest" description="Disordered" evidence="12">
    <location>
        <begin position="709"/>
        <end position="734"/>
    </location>
</feature>
<gene>
    <name evidence="15" type="ORF">THARTR1_05078</name>
</gene>
<dbReference type="GO" id="GO:0071949">
    <property type="term" value="F:FAD binding"/>
    <property type="evidence" value="ECO:0007669"/>
    <property type="project" value="InterPro"/>
</dbReference>
<dbReference type="SUPFAM" id="SSF51905">
    <property type="entry name" value="FAD/NAD(P)-binding domain"/>
    <property type="match status" value="1"/>
</dbReference>
<dbReference type="GO" id="GO:0005507">
    <property type="term" value="F:copper ion binding"/>
    <property type="evidence" value="ECO:0007669"/>
    <property type="project" value="InterPro"/>
</dbReference>
<proteinExistence type="predicted"/>
<evidence type="ECO:0000256" key="11">
    <source>
        <dbReference type="ARBA" id="ARBA00047561"/>
    </source>
</evidence>
<dbReference type="InterPro" id="IPR028162">
    <property type="entry name" value="Met8_C"/>
</dbReference>
<dbReference type="SMART" id="SM00066">
    <property type="entry name" value="GAL4"/>
    <property type="match status" value="1"/>
</dbReference>
<dbReference type="PROSITE" id="PS50073">
    <property type="entry name" value="COPPER_FIST_2"/>
    <property type="match status" value="1"/>
</dbReference>
<feature type="domain" description="Copper-fist" evidence="14">
    <location>
        <begin position="751"/>
        <end position="780"/>
    </location>
</feature>
<evidence type="ECO:0000259" key="14">
    <source>
        <dbReference type="PROSITE" id="PS50073"/>
    </source>
</evidence>
<dbReference type="CDD" id="cd00067">
    <property type="entry name" value="GAL4"/>
    <property type="match status" value="1"/>
</dbReference>
<dbReference type="InterPro" id="IPR001138">
    <property type="entry name" value="Zn2Cys6_DnaBD"/>
</dbReference>
<dbReference type="Pfam" id="PF04082">
    <property type="entry name" value="Fungal_trans"/>
    <property type="match status" value="1"/>
</dbReference>
<comment type="caution">
    <text evidence="15">The sequence shown here is derived from an EMBL/GenBank/DDBJ whole genome shotgun (WGS) entry which is preliminary data.</text>
</comment>
<sequence>MGKPFPQVQPGGSLILAYRVKDKNVLVVGGGEVAAGRILNCLNADAQVTVVCPASGLNEEVAFRIAEKQVTHIDRLFEPSDLDKADMVLVAIDDPAASTAIWKLCKEKRIPANIADVPPECDFYFGSVHRDGPLQVMVSTNGKGPRLAASLRRHIASQLPQNVGNAIETIGELRTRLRKVAPNHEDSQKRMRWMSKVSDTYKWEEMSEITEEDMDNLLLFYPVNKVPDIDILKSLRGPDNDVKKLDIFDGSFGFSISKVMQHSSIIRKQASSPIIQQHHSTTLHNHKFNIMAPPTVLIIGCGVAGPVLAILLKRKGYHPIVFEKVRELGTAGASLMVMSNGLKVFNLIGVADAIKAESLPLTALWDAKASGEILGQSSLPSTFAEKYQQPATGIKRTVLNLLLKQKVLEAGIEVREGWGLVDIQEHEDSVTATFSNGESVTGSFLVGCDGIKSASRAVLQKQKGFEEGAPSFTGLTQTAFLSETPEALRDMAAMRNWYGDGVHVIAYPVGPKTMSWALTQRETQEREETWRPFTADEMKAQRDALCKLLDGWDANLAQGVKSAERIIKFGLFDRDELRPEQWYSRRCVLVGDAAHPTSPHLGQGANQAMEDCYHLSSALPNLSTDTQDEDYNKNLEALGNSLSESIFRPFAEKRQPRTSILVKGARALGEKRVAVGPEKGRERDEAVAQSYEGAAEAVVAKFEGLLSQPPMSESPVKHQAGIDSQKRPQRGGRKPLSCLACRRHKLKCDRKVPCGTCIRYHRETLCRQNPAPPKGGRAKGAVRDIDIDAGSELADIDLAESEAIDEPLEVPARDPIVAGSTDGGLVCLRNSFKAPGADIKDTAFFLRALGLDANTTSIPVSSLSQLLAEIQTAGQPSILWHMMEGATRRRYWETQLRSALPSRSMCDLLLNYYIDHINWIFQITHVPSFRREYEEFWDAGDDHELDFIFTALVFTIISVSALYIPPATVEIFGCPKESVRDLAHVWHRASHQALVAGDFESKPCIVQLQTFSITQFYWYATNGIDALNSRLGQAVRTAQNLGLDKDLTPSQTLHDEMRHRIWWDLIDSDTFQSICLDRPPLIRVESPGVPFPLNCNDSDITDSFLQPHSHDEPTIMMLNIFRARFFKLMNHHLCNGNTGDAQSYDAICKLDDQVLQITRTYPWFFQLDQDGRPPPLPQPLGEILTWQNHIIRTCISTQRIRMYRPFLSPRLGDSWAKCIEAAEDALTVYRTIRTNRSITSLQKFLPQAYQIFSVAVTVTALLLVEGSLPILNVQQQIRDMAEDLLIMEDQGCVSPVASRGRKILLKMLNLVDMGNNGASASDQDTDGLVSGIGFIFGGEQAARTYMQRLASRNKRLKASTTKQQPTPTSMESASFSHGQFRGIIDDSTANASAVETPIEYMDGTQSMGVYQMNLVMDDVVLQNLLNFDMTALMTDSQYG</sequence>